<evidence type="ECO:0000313" key="6">
    <source>
        <dbReference type="EMBL" id="KAL3317514.1"/>
    </source>
</evidence>
<protein>
    <recommendedName>
        <fullName evidence="4">E3 ubiquitin-protein ligase</fullName>
        <ecNumber evidence="4">2.3.2.26</ecNumber>
    </recommendedName>
</protein>
<dbReference type="Pfam" id="PF00632">
    <property type="entry name" value="HECT"/>
    <property type="match status" value="1"/>
</dbReference>
<organism evidence="6 7">
    <name type="scientific">Cichlidogyrus casuarinus</name>
    <dbReference type="NCBI Taxonomy" id="1844966"/>
    <lineage>
        <taxon>Eukaryota</taxon>
        <taxon>Metazoa</taxon>
        <taxon>Spiralia</taxon>
        <taxon>Lophotrochozoa</taxon>
        <taxon>Platyhelminthes</taxon>
        <taxon>Monogenea</taxon>
        <taxon>Monopisthocotylea</taxon>
        <taxon>Dactylogyridea</taxon>
        <taxon>Ancyrocephalidae</taxon>
        <taxon>Cichlidogyrus</taxon>
    </lineage>
</organism>
<dbReference type="PROSITE" id="PS50237">
    <property type="entry name" value="HECT"/>
    <property type="match status" value="1"/>
</dbReference>
<keyword evidence="2 3" id="KW-0833">Ubl conjugation pathway</keyword>
<dbReference type="AlphaFoldDB" id="A0ABD2QD93"/>
<accession>A0ABD2QD93</accession>
<dbReference type="Proteomes" id="UP001626550">
    <property type="component" value="Unassembled WGS sequence"/>
</dbReference>
<evidence type="ECO:0000256" key="1">
    <source>
        <dbReference type="ARBA" id="ARBA00022679"/>
    </source>
</evidence>
<dbReference type="Gene3D" id="3.30.2410.10">
    <property type="entry name" value="Hect, E3 ligase catalytic domain"/>
    <property type="match status" value="1"/>
</dbReference>
<evidence type="ECO:0000259" key="5">
    <source>
        <dbReference type="PROSITE" id="PS50237"/>
    </source>
</evidence>
<dbReference type="InterPro" id="IPR045322">
    <property type="entry name" value="HECTD1/TRIP12-like"/>
</dbReference>
<dbReference type="InterPro" id="IPR035983">
    <property type="entry name" value="Hect_E3_ubiquitin_ligase"/>
</dbReference>
<dbReference type="InterPro" id="IPR000569">
    <property type="entry name" value="HECT_dom"/>
</dbReference>
<reference evidence="6 7" key="1">
    <citation type="submission" date="2024-11" db="EMBL/GenBank/DDBJ databases">
        <title>Adaptive evolution of stress response genes in parasites aligns with host niche diversity.</title>
        <authorList>
            <person name="Hahn C."/>
            <person name="Resl P."/>
        </authorList>
    </citation>
    <scope>NUCLEOTIDE SEQUENCE [LARGE SCALE GENOMIC DNA]</scope>
    <source>
        <strain evidence="6">EGGRZ-B1_66</strain>
        <tissue evidence="6">Body</tissue>
    </source>
</reference>
<evidence type="ECO:0000256" key="2">
    <source>
        <dbReference type="ARBA" id="ARBA00022786"/>
    </source>
</evidence>
<keyword evidence="7" id="KW-1185">Reference proteome</keyword>
<feature type="domain" description="HECT" evidence="5">
    <location>
        <begin position="277"/>
        <end position="684"/>
    </location>
</feature>
<comment type="catalytic activity">
    <reaction evidence="4">
        <text>S-ubiquitinyl-[E2 ubiquitin-conjugating enzyme]-L-cysteine + [acceptor protein]-L-lysine = [E2 ubiquitin-conjugating enzyme]-L-cysteine + N(6)-ubiquitinyl-[acceptor protein]-L-lysine.</text>
        <dbReference type="EC" id="2.3.2.26"/>
    </reaction>
</comment>
<name>A0ABD2QD93_9PLAT</name>
<comment type="similarity">
    <text evidence="4">Belongs to the UPL family. K-HECT subfamily.</text>
</comment>
<comment type="pathway">
    <text evidence="4">Protein modification; protein ubiquitination.</text>
</comment>
<evidence type="ECO:0000256" key="3">
    <source>
        <dbReference type="PROSITE-ProRule" id="PRU00104"/>
    </source>
</evidence>
<dbReference type="PANTHER" id="PTHR45670">
    <property type="entry name" value="E3 UBIQUITIN-PROTEIN LIGASE TRIP12"/>
    <property type="match status" value="1"/>
</dbReference>
<evidence type="ECO:0000313" key="7">
    <source>
        <dbReference type="Proteomes" id="UP001626550"/>
    </source>
</evidence>
<dbReference type="SUPFAM" id="SSF56204">
    <property type="entry name" value="Hect, E3 ligase catalytic domain"/>
    <property type="match status" value="1"/>
</dbReference>
<sequence length="684" mass="75340">MNSPANCDLNMLKNKKLSPTSGPSSFLDSFRSGMKSVRSPRITKLALPPCSIMSDFLSHAGALPHEVAHAHNEAILPESCIKRDSNSYSLLVLLRILNALNSYWFSVDGFLDLRPITASSDFHSQKLTTKANRQLADVFCLLAGNLPPWLVQLTRTCPFLFTFEVRQCFFYAHNFDRDRLLARLHETIGTAETETNQSRASVMSPASVLQAAITGPHSAMFGPLALSTASSSQQLQSLSALLAGSSSAAAGQSTHVKRHKVTIDRVKKKLLRQAENTLNELRDSRCILEIAFQGEVGFGIGPTLEFYTIVSRELMSTQLGLWHGSEKTAEGYLIPPAVGLFPRPLARNARSSQVKELRAKFHFIGRLMARALLDSRHLDLPLSPAFFKWLLSKDAGCARQRLLPGDLALLDPQLGTQFAHLALLANERAALCKRLDEAQSQARVLAVEANSAATTAQKEASYAQTSMKTLDAQVEELCLVWQLPGYPIDLIKGGATSLVNGANLGQYCAAVCAHFLIEGVQKQMQALIEGFDAVLPEAREQLRSMFSPEECEGLFCGRSGAGSLESWDVKTLVETCKCDHGYTVQSRAIRFLFDVMAEFGPEERRLFLQFVTGSPRLPVGGFRALKPPLKIVMKHEANGDVDSHLPSVMTCQNYLKLPNYSSKENMRVKLVYAIREGQNAFHLS</sequence>
<keyword evidence="6" id="KW-0436">Ligase</keyword>
<dbReference type="SMART" id="SM00119">
    <property type="entry name" value="HECTc"/>
    <property type="match status" value="1"/>
</dbReference>
<evidence type="ECO:0000256" key="4">
    <source>
        <dbReference type="RuleBase" id="RU369009"/>
    </source>
</evidence>
<dbReference type="Gene3D" id="3.30.2160.10">
    <property type="entry name" value="Hect, E3 ligase catalytic domain"/>
    <property type="match status" value="1"/>
</dbReference>
<keyword evidence="1 4" id="KW-0808">Transferase</keyword>
<comment type="caution">
    <text evidence="6">The sequence shown here is derived from an EMBL/GenBank/DDBJ whole genome shotgun (WGS) entry which is preliminary data.</text>
</comment>
<gene>
    <name evidence="6" type="primary">TRIP12_1</name>
    <name evidence="6" type="ORF">Ciccas_003824</name>
</gene>
<dbReference type="EMBL" id="JBJKFK010000372">
    <property type="protein sequence ID" value="KAL3317514.1"/>
    <property type="molecule type" value="Genomic_DNA"/>
</dbReference>
<proteinExistence type="inferred from homology"/>
<dbReference type="GO" id="GO:0061630">
    <property type="term" value="F:ubiquitin protein ligase activity"/>
    <property type="evidence" value="ECO:0007669"/>
    <property type="project" value="UniProtKB-UniRule"/>
</dbReference>
<feature type="active site" description="Glycyl thioester intermediate" evidence="3">
    <location>
        <position position="651"/>
    </location>
</feature>
<comment type="function">
    <text evidence="4">E3 ubiquitin-protein ligase which accepts ubiquitin from an E2 ubiquitin-conjugating enzyme in the form of a thioester and then directly transfers the ubiquitin to targeted substrates.</text>
</comment>
<dbReference type="GO" id="GO:0006511">
    <property type="term" value="P:ubiquitin-dependent protein catabolic process"/>
    <property type="evidence" value="ECO:0007669"/>
    <property type="project" value="UniProtKB-UniRule"/>
</dbReference>
<dbReference type="Gene3D" id="3.90.1750.10">
    <property type="entry name" value="Hect, E3 ligase catalytic domains"/>
    <property type="match status" value="2"/>
</dbReference>
<dbReference type="GO" id="GO:0016874">
    <property type="term" value="F:ligase activity"/>
    <property type="evidence" value="ECO:0007669"/>
    <property type="project" value="UniProtKB-KW"/>
</dbReference>
<dbReference type="PANTHER" id="PTHR45670:SF13">
    <property type="entry name" value="E3 UBIQUITIN-PROTEIN LIGASE TRIP12"/>
    <property type="match status" value="1"/>
</dbReference>
<dbReference type="EC" id="2.3.2.26" evidence="4"/>